<dbReference type="InterPro" id="IPR022649">
    <property type="entry name" value="Pr_cel_nuc_antig_C"/>
</dbReference>
<protein>
    <submittedName>
        <fullName evidence="2">Proliferating cell nuclear antigen</fullName>
    </submittedName>
</protein>
<dbReference type="InterPro" id="IPR000730">
    <property type="entry name" value="Pr_cel_nuc_antig"/>
</dbReference>
<feature type="domain" description="Proliferating cell nuclear antigen PCNA C-terminal" evidence="1">
    <location>
        <begin position="54"/>
        <end position="128"/>
    </location>
</feature>
<proteinExistence type="predicted"/>
<dbReference type="InterPro" id="IPR046938">
    <property type="entry name" value="DNA_clamp_sf"/>
</dbReference>
<organism evidence="2 3">
    <name type="scientific">Morella rubra</name>
    <name type="common">Chinese bayberry</name>
    <dbReference type="NCBI Taxonomy" id="262757"/>
    <lineage>
        <taxon>Eukaryota</taxon>
        <taxon>Viridiplantae</taxon>
        <taxon>Streptophyta</taxon>
        <taxon>Embryophyta</taxon>
        <taxon>Tracheophyta</taxon>
        <taxon>Spermatophyta</taxon>
        <taxon>Magnoliopsida</taxon>
        <taxon>eudicotyledons</taxon>
        <taxon>Gunneridae</taxon>
        <taxon>Pentapetalae</taxon>
        <taxon>rosids</taxon>
        <taxon>fabids</taxon>
        <taxon>Fagales</taxon>
        <taxon>Myricaceae</taxon>
        <taxon>Morella</taxon>
    </lineage>
</organism>
<dbReference type="PANTHER" id="PTHR11352:SF0">
    <property type="entry name" value="PROLIFERATING CELL NUCLEAR ANTIGEN"/>
    <property type="match status" value="1"/>
</dbReference>
<dbReference type="GO" id="GO:0043626">
    <property type="term" value="C:PCNA complex"/>
    <property type="evidence" value="ECO:0007669"/>
    <property type="project" value="TreeGrafter"/>
</dbReference>
<dbReference type="EMBL" id="RXIC02000025">
    <property type="protein sequence ID" value="KAB1205526.1"/>
    <property type="molecule type" value="Genomic_DNA"/>
</dbReference>
<dbReference type="SUPFAM" id="SSF55979">
    <property type="entry name" value="DNA clamp"/>
    <property type="match status" value="1"/>
</dbReference>
<dbReference type="AlphaFoldDB" id="A0A6A1UZL0"/>
<dbReference type="GO" id="GO:0006298">
    <property type="term" value="P:mismatch repair"/>
    <property type="evidence" value="ECO:0007669"/>
    <property type="project" value="TreeGrafter"/>
</dbReference>
<dbReference type="GO" id="GO:0006272">
    <property type="term" value="P:leading strand elongation"/>
    <property type="evidence" value="ECO:0007669"/>
    <property type="project" value="TreeGrafter"/>
</dbReference>
<gene>
    <name evidence="2" type="ORF">CJ030_MR7G023666</name>
</gene>
<keyword evidence="3" id="KW-1185">Reference proteome</keyword>
<dbReference type="OrthoDB" id="534348at2759"/>
<dbReference type="GO" id="GO:0006275">
    <property type="term" value="P:regulation of DNA replication"/>
    <property type="evidence" value="ECO:0007669"/>
    <property type="project" value="InterPro"/>
</dbReference>
<dbReference type="GO" id="GO:0030337">
    <property type="term" value="F:DNA polymerase processivity factor activity"/>
    <property type="evidence" value="ECO:0007669"/>
    <property type="project" value="InterPro"/>
</dbReference>
<accession>A0A6A1UZL0</accession>
<dbReference type="GO" id="GO:0019985">
    <property type="term" value="P:translesion synthesis"/>
    <property type="evidence" value="ECO:0007669"/>
    <property type="project" value="TreeGrafter"/>
</dbReference>
<evidence type="ECO:0000259" key="1">
    <source>
        <dbReference type="Pfam" id="PF02747"/>
    </source>
</evidence>
<reference evidence="2 3" key="1">
    <citation type="journal article" date="2019" name="Plant Biotechnol. J.">
        <title>The red bayberry genome and genetic basis of sex determination.</title>
        <authorList>
            <person name="Jia H.M."/>
            <person name="Jia H.J."/>
            <person name="Cai Q.L."/>
            <person name="Wang Y."/>
            <person name="Zhao H.B."/>
            <person name="Yang W.F."/>
            <person name="Wang G.Y."/>
            <person name="Li Y.H."/>
            <person name="Zhan D.L."/>
            <person name="Shen Y.T."/>
            <person name="Niu Q.F."/>
            <person name="Chang L."/>
            <person name="Qiu J."/>
            <person name="Zhao L."/>
            <person name="Xie H.B."/>
            <person name="Fu W.Y."/>
            <person name="Jin J."/>
            <person name="Li X.W."/>
            <person name="Jiao Y."/>
            <person name="Zhou C.C."/>
            <person name="Tu T."/>
            <person name="Chai C.Y."/>
            <person name="Gao J.L."/>
            <person name="Fan L.J."/>
            <person name="van de Weg E."/>
            <person name="Wang J.Y."/>
            <person name="Gao Z.S."/>
        </authorList>
    </citation>
    <scope>NUCLEOTIDE SEQUENCE [LARGE SCALE GENOMIC DNA]</scope>
    <source>
        <tissue evidence="2">Leaves</tissue>
    </source>
</reference>
<dbReference type="Proteomes" id="UP000516437">
    <property type="component" value="Chromosome 7"/>
</dbReference>
<dbReference type="GO" id="GO:0003677">
    <property type="term" value="F:DNA binding"/>
    <property type="evidence" value="ECO:0007669"/>
    <property type="project" value="InterPro"/>
</dbReference>
<name>A0A6A1UZL0_9ROSI</name>
<evidence type="ECO:0000313" key="2">
    <source>
        <dbReference type="EMBL" id="KAB1205526.1"/>
    </source>
</evidence>
<dbReference type="Gene3D" id="3.10.150.10">
    <property type="entry name" value="DNA Polymerase III, subunit A, domain 2"/>
    <property type="match status" value="1"/>
</dbReference>
<evidence type="ECO:0000313" key="3">
    <source>
        <dbReference type="Proteomes" id="UP000516437"/>
    </source>
</evidence>
<dbReference type="PANTHER" id="PTHR11352">
    <property type="entry name" value="PROLIFERATING CELL NUCLEAR ANTIGEN"/>
    <property type="match status" value="1"/>
</dbReference>
<sequence length="165" mass="18526">MYNISNEMKLMTIFGSEVKLVEFPKINEIVICQVASLEGFLEQDKTGFFPTNERAVVISVTRDAVKFTSRGDIFGTVNIIRKQNTNVEKPKESVIVETKKPVTLTFGLGYMNSLNSFAKATPLINQVTHKPVFRSACSNRVQRSRYESHKVPLGRDELGFGILGH</sequence>
<dbReference type="Pfam" id="PF02747">
    <property type="entry name" value="PCNA_C"/>
    <property type="match status" value="1"/>
</dbReference>
<comment type="caution">
    <text evidence="2">The sequence shown here is derived from an EMBL/GenBank/DDBJ whole genome shotgun (WGS) entry which is preliminary data.</text>
</comment>